<comment type="caution">
    <text evidence="2">The sequence shown here is derived from an EMBL/GenBank/DDBJ whole genome shotgun (WGS) entry which is preliminary data.</text>
</comment>
<evidence type="ECO:0000313" key="2">
    <source>
        <dbReference type="EMBL" id="KAG5173405.1"/>
    </source>
</evidence>
<feature type="compositionally biased region" description="Polar residues" evidence="1">
    <location>
        <begin position="135"/>
        <end position="145"/>
    </location>
</feature>
<dbReference type="AlphaFoldDB" id="A0A8H8CPZ8"/>
<name>A0A8H8CPZ8_PSICU</name>
<organism evidence="2">
    <name type="scientific">Psilocybe cubensis</name>
    <name type="common">Psychedelic mushroom</name>
    <name type="synonym">Stropharia cubensis</name>
    <dbReference type="NCBI Taxonomy" id="181762"/>
    <lineage>
        <taxon>Eukaryota</taxon>
        <taxon>Fungi</taxon>
        <taxon>Dikarya</taxon>
        <taxon>Basidiomycota</taxon>
        <taxon>Agaricomycotina</taxon>
        <taxon>Agaricomycetes</taxon>
        <taxon>Agaricomycetidae</taxon>
        <taxon>Agaricales</taxon>
        <taxon>Agaricineae</taxon>
        <taxon>Strophariaceae</taxon>
        <taxon>Psilocybe</taxon>
    </lineage>
</organism>
<reference evidence="2" key="1">
    <citation type="submission" date="2021-02" db="EMBL/GenBank/DDBJ databases">
        <title>Psilocybe cubensis genome.</title>
        <authorList>
            <person name="Mckernan K.J."/>
            <person name="Crawford S."/>
            <person name="Trippe A."/>
            <person name="Kane L.T."/>
            <person name="Mclaughlin S."/>
        </authorList>
    </citation>
    <scope>NUCLEOTIDE SEQUENCE [LARGE SCALE GENOMIC DNA]</scope>
    <source>
        <strain evidence="2">MGC-MH-2018</strain>
    </source>
</reference>
<gene>
    <name evidence="2" type="ORF">JR316_000060</name>
</gene>
<feature type="region of interest" description="Disordered" evidence="1">
    <location>
        <begin position="118"/>
        <end position="145"/>
    </location>
</feature>
<protein>
    <submittedName>
        <fullName evidence="2">Uncharacterized protein</fullName>
    </submittedName>
</protein>
<evidence type="ECO:0000256" key="1">
    <source>
        <dbReference type="SAM" id="MobiDB-lite"/>
    </source>
</evidence>
<accession>A0A8H8CPZ8</accession>
<feature type="compositionally biased region" description="Basic and acidic residues" evidence="1">
    <location>
        <begin position="120"/>
        <end position="133"/>
    </location>
</feature>
<proteinExistence type="predicted"/>
<dbReference type="EMBL" id="JAFIQS010000001">
    <property type="protein sequence ID" value="KAG5173405.1"/>
    <property type="molecule type" value="Genomic_DNA"/>
</dbReference>
<sequence>MYDDTLPVVSEDMRRDRFLTNPAIVIINKLKLFCKDCSHFIVLETPYSIEGYTRHVQKCNQLAAQASFYIRAKADPRSRRDLSRRGRGGGVSANISAASIQDSALHWHSSTFTYPNTLSRHPDPLHPRSEYPHSHPNNSSLGHHYNIVNQPNYSQIGCPYLNETYCPTDGLQGTFMPQFFGFVPLRPPQAPPYAPTNGTSSLSATAPDYDGTIQTAAAVKALTTPVATSCAAPPKQPTPVALPPQTEKVILPSINSWFPSRIDSGRTTSSTCITDPSTVCKSHLPACLSKHSLDSAN</sequence>